<accession>A0ACC2MGQ4</accession>
<dbReference type="Proteomes" id="UP001234297">
    <property type="component" value="Chromosome 2"/>
</dbReference>
<evidence type="ECO:0000313" key="1">
    <source>
        <dbReference type="EMBL" id="KAJ8644798.1"/>
    </source>
</evidence>
<keyword evidence="2" id="KW-1185">Reference proteome</keyword>
<comment type="caution">
    <text evidence="1">The sequence shown here is derived from an EMBL/GenBank/DDBJ whole genome shotgun (WGS) entry which is preliminary data.</text>
</comment>
<dbReference type="EMBL" id="CM056810">
    <property type="protein sequence ID" value="KAJ8644798.1"/>
    <property type="molecule type" value="Genomic_DNA"/>
</dbReference>
<proteinExistence type="predicted"/>
<organism evidence="1 2">
    <name type="scientific">Persea americana</name>
    <name type="common">Avocado</name>
    <dbReference type="NCBI Taxonomy" id="3435"/>
    <lineage>
        <taxon>Eukaryota</taxon>
        <taxon>Viridiplantae</taxon>
        <taxon>Streptophyta</taxon>
        <taxon>Embryophyta</taxon>
        <taxon>Tracheophyta</taxon>
        <taxon>Spermatophyta</taxon>
        <taxon>Magnoliopsida</taxon>
        <taxon>Magnoliidae</taxon>
        <taxon>Laurales</taxon>
        <taxon>Lauraceae</taxon>
        <taxon>Persea</taxon>
    </lineage>
</organism>
<gene>
    <name evidence="1" type="ORF">MRB53_006546</name>
</gene>
<evidence type="ECO:0000313" key="2">
    <source>
        <dbReference type="Proteomes" id="UP001234297"/>
    </source>
</evidence>
<protein>
    <submittedName>
        <fullName evidence="1">Uncharacterized protein</fullName>
    </submittedName>
</protein>
<name>A0ACC2MGQ4_PERAE</name>
<sequence>MTLKSSSGATEKLMCPFHAKLHIFGHTEDGLGYRVYHLHTTRVSFPFKAQSFGLNFYYKLWVAPESTNAYVEKFLSKTISTAINILSLGFFYNYFLSLVINPLGISLPFVGSFCLRERELDREIEELRNEARRCDFHGIAGGGSDRAVTAGSNGFRHRNGKVHERDVGAFCLPFLHGFRPQQLLFLVVSYLLPAVSSFGFQPHLQQPRRDLPLLSTPESLSLRSPSQC</sequence>
<reference evidence="1 2" key="1">
    <citation type="journal article" date="2022" name="Hortic Res">
        <title>A haplotype resolved chromosomal level avocado genome allows analysis of novel avocado genes.</title>
        <authorList>
            <person name="Nath O."/>
            <person name="Fletcher S.J."/>
            <person name="Hayward A."/>
            <person name="Shaw L.M."/>
            <person name="Masouleh A.K."/>
            <person name="Furtado A."/>
            <person name="Henry R.J."/>
            <person name="Mitter N."/>
        </authorList>
    </citation>
    <scope>NUCLEOTIDE SEQUENCE [LARGE SCALE GENOMIC DNA]</scope>
    <source>
        <strain evidence="2">cv. Hass</strain>
    </source>
</reference>